<reference evidence="3" key="1">
    <citation type="submission" date="2020-06" db="EMBL/GenBank/DDBJ databases">
        <title>Legume-microbial interactions unlock mineral nutrients during tropical forest succession.</title>
        <authorList>
            <person name="Epihov D.Z."/>
        </authorList>
    </citation>
    <scope>NUCLEOTIDE SEQUENCE [LARGE SCALE GENOMIC DNA]</scope>
    <source>
        <strain evidence="3">Pan2503</strain>
    </source>
</reference>
<dbReference type="Gene3D" id="2.40.30.20">
    <property type="match status" value="1"/>
</dbReference>
<gene>
    <name evidence="3" type="ORF">HRJ53_04040</name>
</gene>
<dbReference type="EMBL" id="JACDQQ010000392">
    <property type="protein sequence ID" value="MBA0084146.1"/>
    <property type="molecule type" value="Genomic_DNA"/>
</dbReference>
<comment type="caution">
    <text evidence="3">The sequence shown here is derived from an EMBL/GenBank/DDBJ whole genome shotgun (WGS) entry which is preliminary data.</text>
</comment>
<feature type="domain" description="Bacterial Ig-like" evidence="2">
    <location>
        <begin position="387"/>
        <end position="472"/>
    </location>
</feature>
<protein>
    <submittedName>
        <fullName evidence="3">Ig-like domain repeat protein</fullName>
    </submittedName>
</protein>
<dbReference type="Proteomes" id="UP000567293">
    <property type="component" value="Unassembled WGS sequence"/>
</dbReference>
<dbReference type="NCBIfam" id="TIGR02913">
    <property type="entry name" value="HAF_rpt"/>
    <property type="match status" value="1"/>
</dbReference>
<keyword evidence="4" id="KW-1185">Reference proteome</keyword>
<dbReference type="Pfam" id="PF16640">
    <property type="entry name" value="Big_3_5"/>
    <property type="match status" value="2"/>
</dbReference>
<feature type="compositionally biased region" description="Polar residues" evidence="1">
    <location>
        <begin position="722"/>
        <end position="741"/>
    </location>
</feature>
<dbReference type="AlphaFoldDB" id="A0A7V8NMQ0"/>
<feature type="non-terminal residue" evidence="3">
    <location>
        <position position="1"/>
    </location>
</feature>
<feature type="non-terminal residue" evidence="3">
    <location>
        <position position="792"/>
    </location>
</feature>
<organism evidence="3 4">
    <name type="scientific">Candidatus Acidiferrum panamense</name>
    <dbReference type="NCBI Taxonomy" id="2741543"/>
    <lineage>
        <taxon>Bacteria</taxon>
        <taxon>Pseudomonadati</taxon>
        <taxon>Acidobacteriota</taxon>
        <taxon>Terriglobia</taxon>
        <taxon>Candidatus Acidiferrales</taxon>
        <taxon>Candidatus Acidiferrum</taxon>
    </lineage>
</organism>
<dbReference type="InterPro" id="IPR013783">
    <property type="entry name" value="Ig-like_fold"/>
</dbReference>
<evidence type="ECO:0000313" key="3">
    <source>
        <dbReference type="EMBL" id="MBA0084146.1"/>
    </source>
</evidence>
<feature type="region of interest" description="Disordered" evidence="1">
    <location>
        <begin position="722"/>
        <end position="751"/>
    </location>
</feature>
<proteinExistence type="predicted"/>
<feature type="compositionally biased region" description="Pro residues" evidence="1">
    <location>
        <begin position="742"/>
        <end position="751"/>
    </location>
</feature>
<feature type="domain" description="Bacterial Ig-like" evidence="2">
    <location>
        <begin position="482"/>
        <end position="572"/>
    </location>
</feature>
<sequence length="792" mass="79157">VAGYRLNLSFNNQPIGFLWNSGTFTDLGTGGGPQSWAYGINNSSQIVGASQFSANGQLAAFVWQNGAMTNLDPNPNEMSRAYAINTSGEVAGLINNGSNLPVIWKPAAIAASPNGAVRSNNVVTITTTSAHNFAIGDSVTIAGVSDGTFNGAFTIATVPSATTFTYAQSGAGAPSGSGTAWGKTMLPTLHCAFASCQGEALAINDLGQVVGWGVDGTVNVGHPVMWDANGQPTDLFPIPGNYAEANGINDSSVVVGYLQPGLASNSPIRAFSWQGGTLNDLGAVGSDTNSGAWGINTKGDIVGISATNSNAILVGPGGGGRAFLRTNGTMYDLTSLLAPGTSWNLDTAFAINDNGQIVGTGRAPDQMEHGYLLTPIAASTTTALAGSANPSVFGQQVSFTATVSPTAASSFTPTGNVTFNDGATVLGTVALSSGTATFNTAGLAVGGHTITASYGGDTNFTSSTSSTLNEAVSQAATTTTFSASPNPSISGQLITLTAAVNVLAPGSGTPTGTVTFLDGTVTLGTATLNSAANAMFSTSSLAVGSHNLTASYGGDTNFTGSTTSSAATVTVQAPPPPAQIIDNETITVTDAVSFSDVVDTETVHVADAAFVTPVINVTAPVVEYSAGSLGFGNVLAGQTGTQSLTVLDIGEAPLLLSSAAPSPGSAFTIAQVTCSNGATSLPTTLPVGGACTLLVSYLAPLAGAASDTLTFTDNAALSNVSTAQGGSSYTQSIPLNGSGTSTPPPPPPPSVIPVTDNETITVTDAVSFSDVVDTEMVHLTDAAYVTPLIRVT</sequence>
<evidence type="ECO:0000313" key="4">
    <source>
        <dbReference type="Proteomes" id="UP000567293"/>
    </source>
</evidence>
<dbReference type="InterPro" id="IPR023366">
    <property type="entry name" value="ATP_synth_asu-like_sf"/>
</dbReference>
<evidence type="ECO:0000256" key="1">
    <source>
        <dbReference type="SAM" id="MobiDB-lite"/>
    </source>
</evidence>
<dbReference type="InterPro" id="IPR014262">
    <property type="entry name" value="HAF_rpt"/>
</dbReference>
<evidence type="ECO:0000259" key="2">
    <source>
        <dbReference type="Pfam" id="PF16640"/>
    </source>
</evidence>
<accession>A0A7V8NMQ0</accession>
<dbReference type="Gene3D" id="2.60.40.10">
    <property type="entry name" value="Immunoglobulins"/>
    <property type="match status" value="3"/>
</dbReference>
<name>A0A7V8NMQ0_9BACT</name>
<dbReference type="InterPro" id="IPR032109">
    <property type="entry name" value="Big_3_5"/>
</dbReference>